<evidence type="ECO:0000256" key="1">
    <source>
        <dbReference type="SAM" id="SignalP"/>
    </source>
</evidence>
<protein>
    <submittedName>
        <fullName evidence="2">Uncharacterized protein</fullName>
    </submittedName>
</protein>
<dbReference type="NCBIfam" id="NF041742">
    <property type="entry name" value="WGxxGxxG_fam"/>
    <property type="match status" value="1"/>
</dbReference>
<dbReference type="RefSeq" id="WP_191203320.1">
    <property type="nucleotide sequence ID" value="NZ_JACXZA010000002.1"/>
</dbReference>
<keyword evidence="3" id="KW-1185">Reference proteome</keyword>
<sequence>MRSKVLCGLWVAAVCLMMLSVPAFAYSETTTNGGNGGLGNGMGTSTHGSHEGISANQFGTGMHVQSYNGTASTRGTHNHEVSIYGTGTGSQFFNVNSNASASVTTERNLGYHAQSYTNDGYRALETNSSRGKGWGWLGLIGLFGIFKRNPQRDR</sequence>
<organism evidence="2 3">
    <name type="scientific">Paenibacillus terricola</name>
    <dbReference type="NCBI Taxonomy" id="2763503"/>
    <lineage>
        <taxon>Bacteria</taxon>
        <taxon>Bacillati</taxon>
        <taxon>Bacillota</taxon>
        <taxon>Bacilli</taxon>
        <taxon>Bacillales</taxon>
        <taxon>Paenibacillaceae</taxon>
        <taxon>Paenibacillus</taxon>
    </lineage>
</organism>
<feature type="chain" id="PRO_5045087586" evidence="1">
    <location>
        <begin position="26"/>
        <end position="154"/>
    </location>
</feature>
<proteinExistence type="predicted"/>
<accession>A0ABR8MSU9</accession>
<feature type="signal peptide" evidence="1">
    <location>
        <begin position="1"/>
        <end position="25"/>
    </location>
</feature>
<reference evidence="2 3" key="1">
    <citation type="submission" date="2020-09" db="EMBL/GenBank/DDBJ databases">
        <title>Paenibacillus sp. strain PR3 16S rRNA gene Genome sequencing and assembly.</title>
        <authorList>
            <person name="Kim J."/>
        </authorList>
    </citation>
    <scope>NUCLEOTIDE SEQUENCE [LARGE SCALE GENOMIC DNA]</scope>
    <source>
        <strain evidence="2 3">PR3</strain>
    </source>
</reference>
<evidence type="ECO:0000313" key="2">
    <source>
        <dbReference type="EMBL" id="MBD3919047.1"/>
    </source>
</evidence>
<name>A0ABR8MSU9_9BACL</name>
<dbReference type="EMBL" id="JACXZA010000002">
    <property type="protein sequence ID" value="MBD3919047.1"/>
    <property type="molecule type" value="Genomic_DNA"/>
</dbReference>
<dbReference type="Proteomes" id="UP000609346">
    <property type="component" value="Unassembled WGS sequence"/>
</dbReference>
<evidence type="ECO:0000313" key="3">
    <source>
        <dbReference type="Proteomes" id="UP000609346"/>
    </source>
</evidence>
<keyword evidence="1" id="KW-0732">Signal</keyword>
<gene>
    <name evidence="2" type="ORF">H8B09_09800</name>
</gene>
<comment type="caution">
    <text evidence="2">The sequence shown here is derived from an EMBL/GenBank/DDBJ whole genome shotgun (WGS) entry which is preliminary data.</text>
</comment>